<dbReference type="Proteomes" id="UP000584642">
    <property type="component" value="Unassembled WGS sequence"/>
</dbReference>
<dbReference type="CDD" id="cd05233">
    <property type="entry name" value="SDR_c"/>
    <property type="match status" value="1"/>
</dbReference>
<dbReference type="Gene3D" id="3.40.50.720">
    <property type="entry name" value="NAD(P)-binding Rossmann-like Domain"/>
    <property type="match status" value="1"/>
</dbReference>
<dbReference type="RefSeq" id="WP_180281840.1">
    <property type="nucleotide sequence ID" value="NZ_JABFDB010000006.1"/>
</dbReference>
<dbReference type="PANTHER" id="PTHR43477:SF1">
    <property type="entry name" value="DIHYDROANTICAPSIN 7-DEHYDROGENASE"/>
    <property type="match status" value="1"/>
</dbReference>
<evidence type="ECO:0000313" key="4">
    <source>
        <dbReference type="EMBL" id="NYZ20063.1"/>
    </source>
</evidence>
<dbReference type="InterPro" id="IPR036291">
    <property type="entry name" value="NAD(P)-bd_dom_sf"/>
</dbReference>
<dbReference type="Pfam" id="PF13561">
    <property type="entry name" value="adh_short_C2"/>
    <property type="match status" value="1"/>
</dbReference>
<evidence type="ECO:0000313" key="5">
    <source>
        <dbReference type="Proteomes" id="UP000584642"/>
    </source>
</evidence>
<dbReference type="InterPro" id="IPR051122">
    <property type="entry name" value="SDR_DHRS6-like"/>
</dbReference>
<gene>
    <name evidence="4" type="ORF">HND93_10085</name>
</gene>
<sequence>MTDPILILGAAGGIGAALARLLTERGTPVVLAGRTEAPLAELGRSLGARHVVLDATDPASLGEGVRRAADGRPLGGLAYCVGSIVLKPLGSATPEDFAQAFALNVTGAALAVAAARKALTDGHGSVVLFSSVAAGLGFPNHAVTAAAKGAVEGLTRALAAELAPAVRVNAVAPSLTRTPMAAPLLVNPAMASALARQHAMARLGEPEDAAAAAAFLLSTEAGWITGQVIGVDGGRSAAAGRG</sequence>
<organism evidence="4 5">
    <name type="scientific">Azospirillum oleiclasticum</name>
    <dbReference type="NCBI Taxonomy" id="2735135"/>
    <lineage>
        <taxon>Bacteria</taxon>
        <taxon>Pseudomonadati</taxon>
        <taxon>Pseudomonadota</taxon>
        <taxon>Alphaproteobacteria</taxon>
        <taxon>Rhodospirillales</taxon>
        <taxon>Azospirillaceae</taxon>
        <taxon>Azospirillum</taxon>
    </lineage>
</organism>
<dbReference type="InterPro" id="IPR002347">
    <property type="entry name" value="SDR_fam"/>
</dbReference>
<comment type="similarity">
    <text evidence="1">Belongs to the short-chain dehydrogenases/reductases (SDR) family.</text>
</comment>
<evidence type="ECO:0000256" key="2">
    <source>
        <dbReference type="ARBA" id="ARBA00023002"/>
    </source>
</evidence>
<evidence type="ECO:0000256" key="1">
    <source>
        <dbReference type="ARBA" id="ARBA00006484"/>
    </source>
</evidence>
<protein>
    <submittedName>
        <fullName evidence="4">SDR family oxidoreductase</fullName>
    </submittedName>
</protein>
<name>A0ABX2TA39_9PROT</name>
<evidence type="ECO:0000259" key="3">
    <source>
        <dbReference type="SMART" id="SM00822"/>
    </source>
</evidence>
<keyword evidence="5" id="KW-1185">Reference proteome</keyword>
<accession>A0ABX2TA39</accession>
<reference evidence="4 5" key="1">
    <citation type="submission" date="2020-05" db="EMBL/GenBank/DDBJ databases">
        <title>Azospirillum oleiclasticum sp. nov, a nitrogen-fixing and heavy crude oil-emulsifying bacterium isolated from the crude oil of Yumen Oilfield.</title>
        <authorList>
            <person name="Wu D."/>
            <person name="Cai M."/>
            <person name="Zhang X."/>
        </authorList>
    </citation>
    <scope>NUCLEOTIDE SEQUENCE [LARGE SCALE GENOMIC DNA]</scope>
    <source>
        <strain evidence="4 5">ROY-1-1-2</strain>
    </source>
</reference>
<comment type="caution">
    <text evidence="4">The sequence shown here is derived from an EMBL/GenBank/DDBJ whole genome shotgun (WGS) entry which is preliminary data.</text>
</comment>
<proteinExistence type="inferred from homology"/>
<dbReference type="SMART" id="SM00822">
    <property type="entry name" value="PKS_KR"/>
    <property type="match status" value="1"/>
</dbReference>
<dbReference type="InterPro" id="IPR057326">
    <property type="entry name" value="KR_dom"/>
</dbReference>
<dbReference type="EMBL" id="JABFDB010000006">
    <property type="protein sequence ID" value="NYZ20063.1"/>
    <property type="molecule type" value="Genomic_DNA"/>
</dbReference>
<dbReference type="PANTHER" id="PTHR43477">
    <property type="entry name" value="DIHYDROANTICAPSIN 7-DEHYDROGENASE"/>
    <property type="match status" value="1"/>
</dbReference>
<dbReference type="SUPFAM" id="SSF51735">
    <property type="entry name" value="NAD(P)-binding Rossmann-fold domains"/>
    <property type="match status" value="1"/>
</dbReference>
<keyword evidence="2" id="KW-0560">Oxidoreductase</keyword>
<feature type="domain" description="Ketoreductase" evidence="3">
    <location>
        <begin position="3"/>
        <end position="174"/>
    </location>
</feature>
<dbReference type="PRINTS" id="PR00081">
    <property type="entry name" value="GDHRDH"/>
</dbReference>